<dbReference type="Proteomes" id="UP001526166">
    <property type="component" value="Unassembled WGS sequence"/>
</dbReference>
<evidence type="ECO:0000256" key="1">
    <source>
        <dbReference type="SAM" id="MobiDB-lite"/>
    </source>
</evidence>
<dbReference type="EMBL" id="JAOWKW010000008">
    <property type="protein sequence ID" value="MCV2879307.1"/>
    <property type="molecule type" value="Genomic_DNA"/>
</dbReference>
<comment type="caution">
    <text evidence="2">The sequence shown here is derived from an EMBL/GenBank/DDBJ whole genome shotgun (WGS) entry which is preliminary data.</text>
</comment>
<feature type="region of interest" description="Disordered" evidence="1">
    <location>
        <begin position="132"/>
        <end position="151"/>
    </location>
</feature>
<evidence type="ECO:0000313" key="2">
    <source>
        <dbReference type="EMBL" id="MCV2879307.1"/>
    </source>
</evidence>
<organism evidence="2 3">
    <name type="scientific">Sedimentimonas flavescens</name>
    <dbReference type="NCBI Taxonomy" id="2851012"/>
    <lineage>
        <taxon>Bacteria</taxon>
        <taxon>Pseudomonadati</taxon>
        <taxon>Pseudomonadota</taxon>
        <taxon>Alphaproteobacteria</taxon>
        <taxon>Rhodobacterales</taxon>
        <taxon>Rhodobacter group</taxon>
        <taxon>Sedimentimonas</taxon>
    </lineage>
</organism>
<accession>A0ABT2ZZX2</accession>
<proteinExistence type="predicted"/>
<evidence type="ECO:0008006" key="4">
    <source>
        <dbReference type="Google" id="ProtNLM"/>
    </source>
</evidence>
<gene>
    <name evidence="2" type="ORF">OE699_10610</name>
</gene>
<dbReference type="RefSeq" id="WP_263847981.1">
    <property type="nucleotide sequence ID" value="NZ_JAOWKW010000008.1"/>
</dbReference>
<name>A0ABT2ZZX2_9RHOB</name>
<reference evidence="2 3" key="1">
    <citation type="submission" date="2022-10" db="EMBL/GenBank/DDBJ databases">
        <title>Sinirhodobacter sp. nov., isolated from ocean surface sediments.</title>
        <authorList>
            <person name="He W."/>
            <person name="Wang L."/>
            <person name="Zhang D.-F."/>
        </authorList>
    </citation>
    <scope>NUCLEOTIDE SEQUENCE [LARGE SCALE GENOMIC DNA]</scope>
    <source>
        <strain evidence="2 3">WL0115</strain>
    </source>
</reference>
<sequence length="215" mass="23783">MNTSKAEAIPSGIISTEEAARILDCAALYVAKLARKSGLDICPLQEHGNTRFYFENEVRSLAALRNIDPRSQGYLETAEAAAILMCAPSRVKWLMIAENARGRRFPGQRNTLFYPRQAVLEKAESMGLNELREPGYKPATTKATHNTKPISPEKHGYVDLLAAADILGCSSQRTGERIRRSSLKGSRFPGAGNRLYYRKRDLVELVKASARSSTP</sequence>
<keyword evidence="3" id="KW-1185">Reference proteome</keyword>
<protein>
    <recommendedName>
        <fullName evidence="4">DNA-binding protein</fullName>
    </recommendedName>
</protein>
<evidence type="ECO:0000313" key="3">
    <source>
        <dbReference type="Proteomes" id="UP001526166"/>
    </source>
</evidence>